<proteinExistence type="predicted"/>
<dbReference type="InterPro" id="IPR037401">
    <property type="entry name" value="SnoaL-like"/>
</dbReference>
<organism evidence="2 3">
    <name type="scientific">Candidatus Scatomorpha intestinigallinarum</name>
    <dbReference type="NCBI Taxonomy" id="2840923"/>
    <lineage>
        <taxon>Bacteria</taxon>
        <taxon>Bacillati</taxon>
        <taxon>Bacillota</taxon>
        <taxon>Clostridia</taxon>
        <taxon>Eubacteriales</taxon>
        <taxon>Candidatus Scatomorpha</taxon>
    </lineage>
</organism>
<dbReference type="Pfam" id="PF13577">
    <property type="entry name" value="SnoaL_4"/>
    <property type="match status" value="1"/>
</dbReference>
<accession>A0A9D1DJH4</accession>
<dbReference type="EMBL" id="DVHH01000004">
    <property type="protein sequence ID" value="HIR54012.1"/>
    <property type="molecule type" value="Genomic_DNA"/>
</dbReference>
<dbReference type="Proteomes" id="UP000824238">
    <property type="component" value="Unassembled WGS sequence"/>
</dbReference>
<reference evidence="2" key="1">
    <citation type="submission" date="2020-10" db="EMBL/GenBank/DDBJ databases">
        <authorList>
            <person name="Gilroy R."/>
        </authorList>
    </citation>
    <scope>NUCLEOTIDE SEQUENCE</scope>
    <source>
        <strain evidence="2">ChiGjej3B3-7149</strain>
    </source>
</reference>
<evidence type="ECO:0000313" key="3">
    <source>
        <dbReference type="Proteomes" id="UP000824238"/>
    </source>
</evidence>
<sequence>MQNITIPYNEETLALAREIIRDVRPYTPEQLAEIPAILATKARYFWANDLNDWEVFKDVYTDEAPEGFRVSMGGGEKHLTPDEQVGLNQWSIGPQENMVPMHFGHNQIVQFIDDTHARVLTRMNDRHTYKDNGEVYAGWGFYVDDMLKCSDGVWRISYVRLSYGVMENQLRCIKNRNKG</sequence>
<dbReference type="InterPro" id="IPR032710">
    <property type="entry name" value="NTF2-like_dom_sf"/>
</dbReference>
<gene>
    <name evidence="2" type="ORF">IAD36_00190</name>
</gene>
<comment type="caution">
    <text evidence="2">The sequence shown here is derived from an EMBL/GenBank/DDBJ whole genome shotgun (WGS) entry which is preliminary data.</text>
</comment>
<feature type="domain" description="SnoaL-like" evidence="1">
    <location>
        <begin position="30"/>
        <end position="159"/>
    </location>
</feature>
<reference evidence="2" key="2">
    <citation type="journal article" date="2021" name="PeerJ">
        <title>Extensive microbial diversity within the chicken gut microbiome revealed by metagenomics and culture.</title>
        <authorList>
            <person name="Gilroy R."/>
            <person name="Ravi A."/>
            <person name="Getino M."/>
            <person name="Pursley I."/>
            <person name="Horton D.L."/>
            <person name="Alikhan N.F."/>
            <person name="Baker D."/>
            <person name="Gharbi K."/>
            <person name="Hall N."/>
            <person name="Watson M."/>
            <person name="Adriaenssens E.M."/>
            <person name="Foster-Nyarko E."/>
            <person name="Jarju S."/>
            <person name="Secka A."/>
            <person name="Antonio M."/>
            <person name="Oren A."/>
            <person name="Chaudhuri R.R."/>
            <person name="La Ragione R."/>
            <person name="Hildebrand F."/>
            <person name="Pallen M.J."/>
        </authorList>
    </citation>
    <scope>NUCLEOTIDE SEQUENCE</scope>
    <source>
        <strain evidence="2">ChiGjej3B3-7149</strain>
    </source>
</reference>
<dbReference type="AlphaFoldDB" id="A0A9D1DJH4"/>
<protein>
    <submittedName>
        <fullName evidence="2">Nuclear transport factor 2 family protein</fullName>
    </submittedName>
</protein>
<evidence type="ECO:0000259" key="1">
    <source>
        <dbReference type="Pfam" id="PF13577"/>
    </source>
</evidence>
<dbReference type="SUPFAM" id="SSF54427">
    <property type="entry name" value="NTF2-like"/>
    <property type="match status" value="1"/>
</dbReference>
<evidence type="ECO:0000313" key="2">
    <source>
        <dbReference type="EMBL" id="HIR54012.1"/>
    </source>
</evidence>
<dbReference type="Gene3D" id="3.10.450.50">
    <property type="match status" value="1"/>
</dbReference>
<name>A0A9D1DJH4_9FIRM</name>